<dbReference type="HOGENOM" id="CLU_001204_3_1_1"/>
<evidence type="ECO:0000313" key="4">
    <source>
        <dbReference type="Proteomes" id="UP000016088"/>
    </source>
</evidence>
<dbReference type="InterPro" id="IPR056604">
    <property type="entry name" value="GBF1-like_TPR"/>
</dbReference>
<dbReference type="InterPro" id="IPR016024">
    <property type="entry name" value="ARM-type_fold"/>
</dbReference>
<dbReference type="Gene3D" id="1.10.1000.11">
    <property type="entry name" value="Arf Nucleotide-binding Site Opener,domain 2"/>
    <property type="match status" value="1"/>
</dbReference>
<dbReference type="SMART" id="SM00222">
    <property type="entry name" value="Sec7"/>
    <property type="match status" value="1"/>
</dbReference>
<dbReference type="InterPro" id="IPR035999">
    <property type="entry name" value="Sec7_dom_sf"/>
</dbReference>
<dbReference type="RefSeq" id="XP_013019805.1">
    <property type="nucleotide sequence ID" value="XM_013164351.1"/>
</dbReference>
<dbReference type="FunFam" id="1.10.1000.11:FF:000002">
    <property type="entry name" value="Cytohesin 1"/>
    <property type="match status" value="1"/>
</dbReference>
<feature type="region of interest" description="Disordered" evidence="1">
    <location>
        <begin position="1448"/>
        <end position="1478"/>
    </location>
</feature>
<dbReference type="InterPro" id="IPR032691">
    <property type="entry name" value="Mon2/Sec7/BIG1-like_HUS"/>
</dbReference>
<dbReference type="Pfam" id="PF01369">
    <property type="entry name" value="Sec7"/>
    <property type="match status" value="1"/>
</dbReference>
<keyword evidence="4" id="KW-1185">Reference proteome</keyword>
<dbReference type="GO" id="GO:0005085">
    <property type="term" value="F:guanyl-nucleotide exchange factor activity"/>
    <property type="evidence" value="ECO:0007669"/>
    <property type="project" value="InterPro"/>
</dbReference>
<dbReference type="Pfam" id="PF23325">
    <property type="entry name" value="TPR_28"/>
    <property type="match status" value="1"/>
</dbReference>
<organism evidence="3 4">
    <name type="scientific">Schizosaccharomyces octosporus (strain yFS286)</name>
    <name type="common">Fission yeast</name>
    <name type="synonym">Octosporomyces octosporus</name>
    <dbReference type="NCBI Taxonomy" id="483514"/>
    <lineage>
        <taxon>Eukaryota</taxon>
        <taxon>Fungi</taxon>
        <taxon>Dikarya</taxon>
        <taxon>Ascomycota</taxon>
        <taxon>Taphrinomycotina</taxon>
        <taxon>Schizosaccharomycetes</taxon>
        <taxon>Schizosaccharomycetales</taxon>
        <taxon>Schizosaccharomycetaceae</taxon>
        <taxon>Schizosaccharomyces</taxon>
    </lineage>
</organism>
<dbReference type="CDD" id="cd00171">
    <property type="entry name" value="Sec7"/>
    <property type="match status" value="1"/>
</dbReference>
<feature type="domain" description="SEC7" evidence="2">
    <location>
        <begin position="542"/>
        <end position="731"/>
    </location>
</feature>
<dbReference type="SUPFAM" id="SSF48425">
    <property type="entry name" value="Sec7 domain"/>
    <property type="match status" value="1"/>
</dbReference>
<dbReference type="GO" id="GO:0005794">
    <property type="term" value="C:Golgi apparatus"/>
    <property type="evidence" value="ECO:0007669"/>
    <property type="project" value="EnsemblFungi"/>
</dbReference>
<dbReference type="eggNOG" id="KOG0928">
    <property type="taxonomic scope" value="Eukaryota"/>
</dbReference>
<evidence type="ECO:0000256" key="1">
    <source>
        <dbReference type="SAM" id="MobiDB-lite"/>
    </source>
</evidence>
<dbReference type="SUPFAM" id="SSF48371">
    <property type="entry name" value="ARM repeat"/>
    <property type="match status" value="1"/>
</dbReference>
<protein>
    <submittedName>
        <fullName evidence="3">Guanyl-nucleotide exchange factor</fullName>
    </submittedName>
</protein>
<sequence>MDVPRAFPNQEPLCSISPSSLVINEIITIVTAIRKTSRWRSSGVASILGVTTLNDEFLADGLENHWKTNGEKSSTVRYPLVMEFSQLKADLTNQHDLSNFDSLRLLSPFLRTIKSPRTTGNVTSLCISAILKFFSLRIITDKSPNLNVAMRNLSFAITQCRFESYDSSQDEVVLLRVSRLMEESVRGAGNRILSDDSICEIVETGLSMCCQMRVSAMLRQSAELSMINIIQCIFERLKYIDPGLDDENFWNESSKHPIEEQDFHYNRLNNNNEANSSDIVPFGIESIREVLRVLISFIDSKNHHFTHQVKCMALRFINAAFEVAGEHMGNFPSLRILISDTLCKSLLHLIRNSQTPVLTNSLIVMTTLLQAMPHHLKLQQELFISYLISCLQIPTQVPKDSGLESSLVKAISSTNLANDHNADRATPTSFSERKRFVLDSEGSPPEIRELIVECFGSLSRIPGFLVDLYVNYDCDPQMSDLALDLVRVLTRNCLIDAARYSTNNVPPLCLDALLNFIHNFHERLLPAYEPKDHDRASEASTSLLQSKERKFLIIEGANLFNENPNDGISYLSSHSIIEHPSESTSIASFFHSTNRLSKRVLGEYLTKASNTEILDAFMVAFDFKGKRIDEALRMLLQSFRLPGESQLIERVVEAFAHYYVEANPGVVASKDAAFVLSYSIIMLNTDQHNPNIKAQARMTLDDFCRNVRGVNDGADFDRQFLSDIYKAIRNFEIIVAEEHDTELSFFYIWSKLLQNCKNTTPFRRTDSNVFDCIVFKDVWNSILAALMYVFSTATEDTVFYRVVNGIQQTADVAAQFNQTYIIDYIVRRLADFTAIVSARTPENQINTAITHEDHQLVVSELSVRLGRDFRAQLALIVLFWVCNKFKNCMHDSWPSVVSLILALGSNNLLTKDSLPGAKLFQYEHFPFPNPSVSSGKSTFNKEGGLLSALSSYLSSYANDEPPAPSSEEIGQTLSSIECIRSSKIDEFLHNLLDVEGPTLRRLVDSLIDISDGPLPDNTSIQNENTSFIIGPSKSSHAHFNTQNLIIADMLTSLFMGVSKKTDVSNIKEHVLSYLLSKSEHVVDEQSMNHFSYYILLLYMDEDLELQESSIEWKKLTEYFAMVKKKELPIESSIISMFLELSNRYPYLLYSAFGFDFLDVLLHVNSGDVSDLLVIFHRISARQLDLPKLQRYFSCIDMFIQNIVKQLANILSRQKKGLSKGKPVDKTTLESHGKDLNDAFDLYLKATSEFEDEHYDVTDDKNVLHQKWKLVYSHICKFCLSRSRSLRTSSFSSLQRVVMVQLDKSHDVNVTMSLFHQVLLPTMENMITGLNGKPEHHLFGVAKAQMFSIICKTLLLDMDILSKQSNMLYPLWLKLMDVAIKLSAMHGSEAMAEVMESIKNVYLILHSAGALCGPTVHDTGSDPLLKTWNSTWNNLFIYYPELAQELDLSSETETETQAQTETGTEKRNEEHNSLETGVI</sequence>
<dbReference type="EMBL" id="KE503208">
    <property type="protein sequence ID" value="EPX71178.1"/>
    <property type="molecule type" value="Genomic_DNA"/>
</dbReference>
<dbReference type="GO" id="GO:0032012">
    <property type="term" value="P:regulation of ARF protein signal transduction"/>
    <property type="evidence" value="ECO:0007669"/>
    <property type="project" value="InterPro"/>
</dbReference>
<gene>
    <name evidence="3" type="ORF">SOCG_01396</name>
</gene>
<dbReference type="GO" id="GO:0043001">
    <property type="term" value="P:Golgi to plasma membrane protein transport"/>
    <property type="evidence" value="ECO:0007669"/>
    <property type="project" value="EnsemblFungi"/>
</dbReference>
<dbReference type="PANTHER" id="PTHR10663:SF388">
    <property type="entry name" value="GOLGI-SPECIFIC BREFELDIN A-RESISTANCE GUANINE NUCLEOTIDE EXCHANGE FACTOR 1"/>
    <property type="match status" value="1"/>
</dbReference>
<proteinExistence type="predicted"/>
<dbReference type="OMA" id="ILWTRSP"/>
<dbReference type="OrthoDB" id="10258608at2759"/>
<evidence type="ECO:0000259" key="2">
    <source>
        <dbReference type="PROSITE" id="PS50190"/>
    </source>
</evidence>
<dbReference type="VEuPathDB" id="FungiDB:SOCG_01396"/>
<feature type="compositionally biased region" description="Basic and acidic residues" evidence="1">
    <location>
        <begin position="1462"/>
        <end position="1472"/>
    </location>
</feature>
<dbReference type="InterPro" id="IPR023394">
    <property type="entry name" value="Sec7_C_sf"/>
</dbReference>
<reference evidence="3 4" key="1">
    <citation type="journal article" date="2011" name="Science">
        <title>Comparative functional genomics of the fission yeasts.</title>
        <authorList>
            <person name="Rhind N."/>
            <person name="Chen Z."/>
            <person name="Yassour M."/>
            <person name="Thompson D.A."/>
            <person name="Haas B.J."/>
            <person name="Habib N."/>
            <person name="Wapinski I."/>
            <person name="Roy S."/>
            <person name="Lin M.F."/>
            <person name="Heiman D.I."/>
            <person name="Young S.K."/>
            <person name="Furuya K."/>
            <person name="Guo Y."/>
            <person name="Pidoux A."/>
            <person name="Chen H.M."/>
            <person name="Robbertse B."/>
            <person name="Goldberg J.M."/>
            <person name="Aoki K."/>
            <person name="Bayne E.H."/>
            <person name="Berlin A.M."/>
            <person name="Desjardins C.A."/>
            <person name="Dobbs E."/>
            <person name="Dukaj L."/>
            <person name="Fan L."/>
            <person name="FitzGerald M.G."/>
            <person name="French C."/>
            <person name="Gujja S."/>
            <person name="Hansen K."/>
            <person name="Keifenheim D."/>
            <person name="Levin J.Z."/>
            <person name="Mosher R.A."/>
            <person name="Mueller C.A."/>
            <person name="Pfiffner J."/>
            <person name="Priest M."/>
            <person name="Russ C."/>
            <person name="Smialowska A."/>
            <person name="Swoboda P."/>
            <person name="Sykes S.M."/>
            <person name="Vaughn M."/>
            <person name="Vengrova S."/>
            <person name="Yoder R."/>
            <person name="Zeng Q."/>
            <person name="Allshire R."/>
            <person name="Baulcombe D."/>
            <person name="Birren B.W."/>
            <person name="Brown W."/>
            <person name="Ekwall K."/>
            <person name="Kellis M."/>
            <person name="Leatherwood J."/>
            <person name="Levin H."/>
            <person name="Margalit H."/>
            <person name="Martienssen R."/>
            <person name="Nieduszynski C.A."/>
            <person name="Spatafora J.W."/>
            <person name="Friedman N."/>
            <person name="Dalgaard J.Z."/>
            <person name="Baumann P."/>
            <person name="Niki H."/>
            <person name="Regev A."/>
            <person name="Nusbaum C."/>
        </authorList>
    </citation>
    <scope>NUCLEOTIDE SEQUENCE [LARGE SCALE GENOMIC DNA]</scope>
    <source>
        <strain evidence="4">yFS286</strain>
    </source>
</reference>
<dbReference type="InterPro" id="IPR000904">
    <property type="entry name" value="Sec7_dom"/>
</dbReference>
<name>S9PUK2_SCHOY</name>
<dbReference type="Gene3D" id="1.10.220.20">
    <property type="match status" value="1"/>
</dbReference>
<dbReference type="PROSITE" id="PS50190">
    <property type="entry name" value="SEC7"/>
    <property type="match status" value="1"/>
</dbReference>
<dbReference type="PANTHER" id="PTHR10663">
    <property type="entry name" value="GUANYL-NUCLEOTIDE EXCHANGE FACTOR"/>
    <property type="match status" value="1"/>
</dbReference>
<dbReference type="Pfam" id="PF12783">
    <property type="entry name" value="Sec7-like_HUS"/>
    <property type="match status" value="2"/>
</dbReference>
<accession>S9PUK2</accession>
<evidence type="ECO:0000313" key="3">
    <source>
        <dbReference type="EMBL" id="EPX71178.1"/>
    </source>
</evidence>
<dbReference type="GeneID" id="25030378"/>
<dbReference type="Proteomes" id="UP000016088">
    <property type="component" value="Unassembled WGS sequence"/>
</dbReference>